<organism evidence="6 7">
    <name type="scientific">Anaeromyces robustus</name>
    <dbReference type="NCBI Taxonomy" id="1754192"/>
    <lineage>
        <taxon>Eukaryota</taxon>
        <taxon>Fungi</taxon>
        <taxon>Fungi incertae sedis</taxon>
        <taxon>Chytridiomycota</taxon>
        <taxon>Chytridiomycota incertae sedis</taxon>
        <taxon>Neocallimastigomycetes</taxon>
        <taxon>Neocallimastigales</taxon>
        <taxon>Neocallimastigaceae</taxon>
        <taxon>Anaeromyces</taxon>
    </lineage>
</organism>
<dbReference type="InterPro" id="IPR031107">
    <property type="entry name" value="Small_HSP"/>
</dbReference>
<dbReference type="SUPFAM" id="SSF49764">
    <property type="entry name" value="HSP20-like chaperones"/>
    <property type="match status" value="1"/>
</dbReference>
<dbReference type="PANTHER" id="PTHR11527">
    <property type="entry name" value="HEAT-SHOCK PROTEIN 20 FAMILY MEMBER"/>
    <property type="match status" value="1"/>
</dbReference>
<name>A0A1Y1X4F2_9FUNG</name>
<evidence type="ECO:0000259" key="5">
    <source>
        <dbReference type="PROSITE" id="PS01031"/>
    </source>
</evidence>
<reference evidence="6 7" key="2">
    <citation type="submission" date="2016-08" db="EMBL/GenBank/DDBJ databases">
        <title>Pervasive Adenine N6-methylation of Active Genes in Fungi.</title>
        <authorList>
            <consortium name="DOE Joint Genome Institute"/>
            <person name="Mondo S.J."/>
            <person name="Dannebaum R.O."/>
            <person name="Kuo R.C."/>
            <person name="Labutti K."/>
            <person name="Haridas S."/>
            <person name="Kuo A."/>
            <person name="Salamov A."/>
            <person name="Ahrendt S.R."/>
            <person name="Lipzen A."/>
            <person name="Sullivan W."/>
            <person name="Andreopoulos W.B."/>
            <person name="Clum A."/>
            <person name="Lindquist E."/>
            <person name="Daum C."/>
            <person name="Ramamoorthy G.K."/>
            <person name="Gryganskyi A."/>
            <person name="Culley D."/>
            <person name="Magnuson J.K."/>
            <person name="James T.Y."/>
            <person name="O'Malley M.A."/>
            <person name="Stajich J.E."/>
            <person name="Spatafora J.W."/>
            <person name="Visel A."/>
            <person name="Grigoriev I.V."/>
        </authorList>
    </citation>
    <scope>NUCLEOTIDE SEQUENCE [LARGE SCALE GENOMIC DNA]</scope>
    <source>
        <strain evidence="6 7">S4</strain>
    </source>
</reference>
<dbReference type="EMBL" id="MCFG01000139">
    <property type="protein sequence ID" value="ORX80663.1"/>
    <property type="molecule type" value="Genomic_DNA"/>
</dbReference>
<dbReference type="PROSITE" id="PS01031">
    <property type="entry name" value="SHSP"/>
    <property type="match status" value="1"/>
</dbReference>
<evidence type="ECO:0000313" key="6">
    <source>
        <dbReference type="EMBL" id="ORX80663.1"/>
    </source>
</evidence>
<dbReference type="STRING" id="1754192.A0A1Y1X4F2"/>
<reference evidence="6 7" key="1">
    <citation type="submission" date="2016-08" db="EMBL/GenBank/DDBJ databases">
        <title>A Parts List for Fungal Cellulosomes Revealed by Comparative Genomics.</title>
        <authorList>
            <consortium name="DOE Joint Genome Institute"/>
            <person name="Haitjema C.H."/>
            <person name="Gilmore S.P."/>
            <person name="Henske J.K."/>
            <person name="Solomon K.V."/>
            <person name="De Groot R."/>
            <person name="Kuo A."/>
            <person name="Mondo S.J."/>
            <person name="Salamov A.A."/>
            <person name="Labutti K."/>
            <person name="Zhao Z."/>
            <person name="Chiniquy J."/>
            <person name="Barry K."/>
            <person name="Brewer H.M."/>
            <person name="Purvine S.O."/>
            <person name="Wright A.T."/>
            <person name="Boxma B."/>
            <person name="Van Alen T."/>
            <person name="Hackstein J.H."/>
            <person name="Baker S.E."/>
            <person name="Grigoriev I.V."/>
            <person name="O'Malley M.A."/>
        </authorList>
    </citation>
    <scope>NUCLEOTIDE SEQUENCE [LARGE SCALE GENOMIC DNA]</scope>
    <source>
        <strain evidence="6 7">S4</strain>
    </source>
</reference>
<dbReference type="InterPro" id="IPR002068">
    <property type="entry name" value="A-crystallin/Hsp20_dom"/>
</dbReference>
<gene>
    <name evidence="6" type="ORF">BCR32DRAFT_180955</name>
</gene>
<accession>A0A1Y1X4F2</accession>
<dbReference type="InterPro" id="IPR008978">
    <property type="entry name" value="HSP20-like_chaperone"/>
</dbReference>
<dbReference type="CDD" id="cd06464">
    <property type="entry name" value="ACD_sHsps-like"/>
    <property type="match status" value="1"/>
</dbReference>
<sequence length="138" mass="16136">YNPFNSLERKIEKVTDKDVFKLVDFCPKINIIEDNDKYYIQAELPGMTKNEIKIEISKDRIITISGERKSIKESDNKKNGKNKYGKRNKKYSKVECSYGKFERSFNIPENVDLNNIKAKMENGVLEVTFDKIESTKNK</sequence>
<dbReference type="AlphaFoldDB" id="A0A1Y1X4F2"/>
<protein>
    <submittedName>
        <fullName evidence="6">HSP20-like chaperone</fullName>
    </submittedName>
</protein>
<dbReference type="Pfam" id="PF00011">
    <property type="entry name" value="HSP20"/>
    <property type="match status" value="1"/>
</dbReference>
<comment type="caution">
    <text evidence="6">The sequence shown here is derived from an EMBL/GenBank/DDBJ whole genome shotgun (WGS) entry which is preliminary data.</text>
</comment>
<dbReference type="OrthoDB" id="1431247at2759"/>
<proteinExistence type="inferred from homology"/>
<dbReference type="Proteomes" id="UP000193944">
    <property type="component" value="Unassembled WGS sequence"/>
</dbReference>
<comment type="similarity">
    <text evidence="2 3">Belongs to the small heat shock protein (HSP20) family.</text>
</comment>
<keyword evidence="1" id="KW-0346">Stress response</keyword>
<feature type="non-terminal residue" evidence="6">
    <location>
        <position position="1"/>
    </location>
</feature>
<feature type="non-terminal residue" evidence="6">
    <location>
        <position position="138"/>
    </location>
</feature>
<keyword evidence="7" id="KW-1185">Reference proteome</keyword>
<feature type="compositionally biased region" description="Basic residues" evidence="4">
    <location>
        <begin position="79"/>
        <end position="89"/>
    </location>
</feature>
<feature type="compositionally biased region" description="Basic and acidic residues" evidence="4">
    <location>
        <begin position="68"/>
        <end position="78"/>
    </location>
</feature>
<feature type="region of interest" description="Disordered" evidence="4">
    <location>
        <begin position="68"/>
        <end position="89"/>
    </location>
</feature>
<evidence type="ECO:0000256" key="4">
    <source>
        <dbReference type="SAM" id="MobiDB-lite"/>
    </source>
</evidence>
<evidence type="ECO:0000256" key="3">
    <source>
        <dbReference type="RuleBase" id="RU003616"/>
    </source>
</evidence>
<evidence type="ECO:0000256" key="1">
    <source>
        <dbReference type="ARBA" id="ARBA00023016"/>
    </source>
</evidence>
<feature type="domain" description="SHSP" evidence="5">
    <location>
        <begin position="20"/>
        <end position="138"/>
    </location>
</feature>
<dbReference type="Gene3D" id="2.60.40.790">
    <property type="match status" value="1"/>
</dbReference>
<evidence type="ECO:0000313" key="7">
    <source>
        <dbReference type="Proteomes" id="UP000193944"/>
    </source>
</evidence>
<evidence type="ECO:0000256" key="2">
    <source>
        <dbReference type="PROSITE-ProRule" id="PRU00285"/>
    </source>
</evidence>